<name>A0A937XFN7_UNCW3</name>
<dbReference type="EMBL" id="VGIR01000070">
    <property type="protein sequence ID" value="MBM3332257.1"/>
    <property type="molecule type" value="Genomic_DNA"/>
</dbReference>
<evidence type="ECO:0000313" key="2">
    <source>
        <dbReference type="EMBL" id="MBM3332257.1"/>
    </source>
</evidence>
<keyword evidence="1" id="KW-0175">Coiled coil</keyword>
<sequence>MRRIVLVLVLVGVLIIAGYMLLRPKGTAARAKSRVALTDSLSGDVASTGAKAVKTAGVRTARSAGKVAGKLKASTSAERREKAKKIRAAESARKKALKRAEREKKRMLKKAARVRRGRSTRKSGGIYVLKAIVATGSDNYALVDARKVQVGDFVLGRKIVGISPDRIEIEAFGRRSIVRVGGSLLPSSYSPTRIR</sequence>
<reference evidence="2" key="1">
    <citation type="submission" date="2019-03" db="EMBL/GenBank/DDBJ databases">
        <title>Lake Tanganyika Metagenome-Assembled Genomes (MAGs).</title>
        <authorList>
            <person name="Tran P."/>
        </authorList>
    </citation>
    <scope>NUCLEOTIDE SEQUENCE</scope>
    <source>
        <strain evidence="2">K_DeepCast_150m_m2_040</strain>
    </source>
</reference>
<protein>
    <submittedName>
        <fullName evidence="2">Uncharacterized protein</fullName>
    </submittedName>
</protein>
<proteinExistence type="predicted"/>
<evidence type="ECO:0000256" key="1">
    <source>
        <dbReference type="SAM" id="Coils"/>
    </source>
</evidence>
<comment type="caution">
    <text evidence="2">The sequence shown here is derived from an EMBL/GenBank/DDBJ whole genome shotgun (WGS) entry which is preliminary data.</text>
</comment>
<accession>A0A937XFN7</accession>
<feature type="coiled-coil region" evidence="1">
    <location>
        <begin position="86"/>
        <end position="117"/>
    </location>
</feature>
<organism evidence="2 3">
    <name type="scientific">candidate division WOR-3 bacterium</name>
    <dbReference type="NCBI Taxonomy" id="2052148"/>
    <lineage>
        <taxon>Bacteria</taxon>
        <taxon>Bacteria division WOR-3</taxon>
    </lineage>
</organism>
<dbReference type="Proteomes" id="UP000779900">
    <property type="component" value="Unassembled WGS sequence"/>
</dbReference>
<gene>
    <name evidence="2" type="ORF">FJY68_10505</name>
</gene>
<evidence type="ECO:0000313" key="3">
    <source>
        <dbReference type="Proteomes" id="UP000779900"/>
    </source>
</evidence>
<dbReference type="AlphaFoldDB" id="A0A937XFN7"/>